<evidence type="ECO:0000259" key="2">
    <source>
        <dbReference type="PROSITE" id="PS50878"/>
    </source>
</evidence>
<dbReference type="RefSeq" id="WP_175241126.1">
    <property type="nucleotide sequence ID" value="NZ_CABWIK020000119.1"/>
</dbReference>
<evidence type="ECO:0000256" key="1">
    <source>
        <dbReference type="ARBA" id="ARBA00034120"/>
    </source>
</evidence>
<organism evidence="3 4">
    <name type="scientific">Burkholderia cenocepacia</name>
    <dbReference type="NCBI Taxonomy" id="95486"/>
    <lineage>
        <taxon>Bacteria</taxon>
        <taxon>Pseudomonadati</taxon>
        <taxon>Pseudomonadota</taxon>
        <taxon>Betaproteobacteria</taxon>
        <taxon>Burkholderiales</taxon>
        <taxon>Burkholderiaceae</taxon>
        <taxon>Burkholderia</taxon>
        <taxon>Burkholderia cepacia complex</taxon>
    </lineage>
</organism>
<dbReference type="PANTHER" id="PTHR34047:SF8">
    <property type="entry name" value="PROTEIN YKFC"/>
    <property type="match status" value="1"/>
</dbReference>
<dbReference type="AlphaFoldDB" id="A0A6J5JYH3"/>
<evidence type="ECO:0000313" key="4">
    <source>
        <dbReference type="Proteomes" id="UP000494322"/>
    </source>
</evidence>
<dbReference type="Proteomes" id="UP000494322">
    <property type="component" value="Unassembled WGS sequence"/>
</dbReference>
<sequence length="423" mass="48579">MSESVEWFKRRRYLHFDLPTSASAAVAITGNPSVVARHAFYPFIQFTVTSRKVKWDKLTKRLVTIEKERPVSYASHVDSHIYAYYASVLSEHYENHLKEVEYQASVLAFRKLGKSNIEFAKDAFDAIKEMSGADVIAADISDFFGSLNHKILKASWAKILKTKELPGDHYNVFKSLTRFTWVDKNNLYKCLGISVHNPRGSGPRICEPEIFRTVVRKLGLIQRNMTDKGIPQGSPISALLSNIYMTDFDQAMWTSVASMGGKYFRYCDDMLIIAPEGKGKESMQLARELADLYALPLHPKKTEERFFTSSSGKLLADKPLQYLGLVFDGQQVSLRSASLARYSERMKRGVRLARVTMRARNTLRVERGESPRPLYKGKLYRRYSYLGRRNFVSYAIRAANILNENAIKRQVKPLWKRLRNQMK</sequence>
<protein>
    <recommendedName>
        <fullName evidence="2">Reverse transcriptase domain-containing protein</fullName>
    </recommendedName>
</protein>
<proteinExistence type="inferred from homology"/>
<feature type="domain" description="Reverse transcriptase" evidence="2">
    <location>
        <begin position="1"/>
        <end position="327"/>
    </location>
</feature>
<dbReference type="PANTHER" id="PTHR34047">
    <property type="entry name" value="NUCLEAR INTRON MATURASE 1, MITOCHONDRIAL-RELATED"/>
    <property type="match status" value="1"/>
</dbReference>
<reference evidence="3 4" key="1">
    <citation type="submission" date="2020-04" db="EMBL/GenBank/DDBJ databases">
        <authorList>
            <person name="Depoorter E."/>
        </authorList>
    </citation>
    <scope>NUCLEOTIDE SEQUENCE [LARGE SCALE GENOMIC DNA]</scope>
    <source>
        <strain evidence="3 4">BCC0132</strain>
    </source>
</reference>
<gene>
    <name evidence="3" type="ORF">BCO9919_07454</name>
</gene>
<evidence type="ECO:0000313" key="3">
    <source>
        <dbReference type="EMBL" id="CAB3976098.1"/>
    </source>
</evidence>
<dbReference type="InterPro" id="IPR051083">
    <property type="entry name" value="GrpII_Intron_Splice-Mob/Def"/>
</dbReference>
<dbReference type="CDD" id="cd01651">
    <property type="entry name" value="RT_G2_intron"/>
    <property type="match status" value="1"/>
</dbReference>
<name>A0A6J5JYH3_9BURK</name>
<dbReference type="InterPro" id="IPR043502">
    <property type="entry name" value="DNA/RNA_pol_sf"/>
</dbReference>
<dbReference type="PROSITE" id="PS50878">
    <property type="entry name" value="RT_POL"/>
    <property type="match status" value="1"/>
</dbReference>
<dbReference type="InterPro" id="IPR000477">
    <property type="entry name" value="RT_dom"/>
</dbReference>
<dbReference type="SUPFAM" id="SSF56672">
    <property type="entry name" value="DNA/RNA polymerases"/>
    <property type="match status" value="1"/>
</dbReference>
<dbReference type="NCBIfam" id="NF041746">
    <property type="entry name" value="Drt2"/>
    <property type="match status" value="1"/>
</dbReference>
<accession>A0A6J5JYH3</accession>
<dbReference type="Pfam" id="PF00078">
    <property type="entry name" value="RVT_1"/>
    <property type="match status" value="1"/>
</dbReference>
<comment type="similarity">
    <text evidence="1">Belongs to the bacterial reverse transcriptase family.</text>
</comment>
<dbReference type="EMBL" id="CABWIK020000119">
    <property type="protein sequence ID" value="CAB3976098.1"/>
    <property type="molecule type" value="Genomic_DNA"/>
</dbReference>